<name>A0A0A9A7S5_ARUDO</name>
<protein>
    <submittedName>
        <fullName evidence="2">Uncharacterized protein</fullName>
    </submittedName>
</protein>
<sequence>MLQPLFLHRPSSAGAPITLSRWRPRPGRRWLAAIAGCGTVVKKQMLKKGAAQVSLRLAAGGGGHGR</sequence>
<dbReference type="EMBL" id="GBRH01250799">
    <property type="protein sequence ID" value="JAD47096.1"/>
    <property type="molecule type" value="Transcribed_RNA"/>
</dbReference>
<dbReference type="AlphaFoldDB" id="A0A0A9A7S5"/>
<evidence type="ECO:0000256" key="1">
    <source>
        <dbReference type="SAM" id="MobiDB-lite"/>
    </source>
</evidence>
<evidence type="ECO:0000313" key="2">
    <source>
        <dbReference type="EMBL" id="JAD47096.1"/>
    </source>
</evidence>
<reference evidence="2" key="1">
    <citation type="submission" date="2014-09" db="EMBL/GenBank/DDBJ databases">
        <authorList>
            <person name="Magalhaes I.L.F."/>
            <person name="Oliveira U."/>
            <person name="Santos F.R."/>
            <person name="Vidigal T.H.D.A."/>
            <person name="Brescovit A.D."/>
            <person name="Santos A.J."/>
        </authorList>
    </citation>
    <scope>NUCLEOTIDE SEQUENCE</scope>
    <source>
        <tissue evidence="2">Shoot tissue taken approximately 20 cm above the soil surface</tissue>
    </source>
</reference>
<reference evidence="2" key="2">
    <citation type="journal article" date="2015" name="Data Brief">
        <title>Shoot transcriptome of the giant reed, Arundo donax.</title>
        <authorList>
            <person name="Barrero R.A."/>
            <person name="Guerrero F.D."/>
            <person name="Moolhuijzen P."/>
            <person name="Goolsby J.A."/>
            <person name="Tidwell J."/>
            <person name="Bellgard S.E."/>
            <person name="Bellgard M.I."/>
        </authorList>
    </citation>
    <scope>NUCLEOTIDE SEQUENCE</scope>
    <source>
        <tissue evidence="2">Shoot tissue taken approximately 20 cm above the soil surface</tissue>
    </source>
</reference>
<feature type="region of interest" description="Disordered" evidence="1">
    <location>
        <begin position="1"/>
        <end position="20"/>
    </location>
</feature>
<proteinExistence type="predicted"/>
<accession>A0A0A9A7S5</accession>
<organism evidence="2">
    <name type="scientific">Arundo donax</name>
    <name type="common">Giant reed</name>
    <name type="synonym">Donax arundinaceus</name>
    <dbReference type="NCBI Taxonomy" id="35708"/>
    <lineage>
        <taxon>Eukaryota</taxon>
        <taxon>Viridiplantae</taxon>
        <taxon>Streptophyta</taxon>
        <taxon>Embryophyta</taxon>
        <taxon>Tracheophyta</taxon>
        <taxon>Spermatophyta</taxon>
        <taxon>Magnoliopsida</taxon>
        <taxon>Liliopsida</taxon>
        <taxon>Poales</taxon>
        <taxon>Poaceae</taxon>
        <taxon>PACMAD clade</taxon>
        <taxon>Arundinoideae</taxon>
        <taxon>Arundineae</taxon>
        <taxon>Arundo</taxon>
    </lineage>
</organism>